<feature type="transmembrane region" description="Helical" evidence="8">
    <location>
        <begin position="942"/>
        <end position="970"/>
    </location>
</feature>
<organism evidence="14 15">
    <name type="scientific">Roseiconus nitratireducens</name>
    <dbReference type="NCBI Taxonomy" id="2605748"/>
    <lineage>
        <taxon>Bacteria</taxon>
        <taxon>Pseudomonadati</taxon>
        <taxon>Planctomycetota</taxon>
        <taxon>Planctomycetia</taxon>
        <taxon>Pirellulales</taxon>
        <taxon>Pirellulaceae</taxon>
        <taxon>Roseiconus</taxon>
    </lineage>
</organism>
<dbReference type="InterPro" id="IPR011014">
    <property type="entry name" value="MscS_channel_TM-2"/>
</dbReference>
<evidence type="ECO:0000313" key="15">
    <source>
        <dbReference type="Proteomes" id="UP000324479"/>
    </source>
</evidence>
<evidence type="ECO:0000256" key="7">
    <source>
        <dbReference type="SAM" id="Coils"/>
    </source>
</evidence>
<keyword evidence="4 8" id="KW-0812">Transmembrane</keyword>
<dbReference type="InterPro" id="IPR011066">
    <property type="entry name" value="MscS_channel_C_sf"/>
</dbReference>
<evidence type="ECO:0000259" key="13">
    <source>
        <dbReference type="Pfam" id="PF21082"/>
    </source>
</evidence>
<feature type="coiled-coil region" evidence="7">
    <location>
        <begin position="135"/>
        <end position="162"/>
    </location>
</feature>
<feature type="transmembrane region" description="Helical" evidence="8">
    <location>
        <begin position="909"/>
        <end position="930"/>
    </location>
</feature>
<dbReference type="InterPro" id="IPR049278">
    <property type="entry name" value="MS_channel_C"/>
</dbReference>
<evidence type="ECO:0000256" key="2">
    <source>
        <dbReference type="ARBA" id="ARBA00008017"/>
    </source>
</evidence>
<feature type="signal peptide" evidence="9">
    <location>
        <begin position="1"/>
        <end position="38"/>
    </location>
</feature>
<evidence type="ECO:0000256" key="4">
    <source>
        <dbReference type="ARBA" id="ARBA00022692"/>
    </source>
</evidence>
<feature type="transmembrane region" description="Helical" evidence="8">
    <location>
        <begin position="749"/>
        <end position="769"/>
    </location>
</feature>
<name>A0A5M6CV26_9BACT</name>
<feature type="transmembrane region" description="Helical" evidence="8">
    <location>
        <begin position="826"/>
        <end position="849"/>
    </location>
</feature>
<comment type="subcellular location">
    <subcellularLocation>
        <location evidence="1">Cell membrane</location>
        <topology evidence="1">Multi-pass membrane protein</topology>
    </subcellularLocation>
</comment>
<keyword evidence="5 8" id="KW-1133">Transmembrane helix</keyword>
<feature type="domain" description="Mechanosensitive ion channel MscS" evidence="10">
    <location>
        <begin position="958"/>
        <end position="1023"/>
    </location>
</feature>
<dbReference type="InterPro" id="IPR024393">
    <property type="entry name" value="MscS_porin"/>
</dbReference>
<feature type="coiled-coil region" evidence="7">
    <location>
        <begin position="208"/>
        <end position="338"/>
    </location>
</feature>
<dbReference type="GO" id="GO:0005886">
    <property type="term" value="C:plasma membrane"/>
    <property type="evidence" value="ECO:0007669"/>
    <property type="project" value="UniProtKB-SubCell"/>
</dbReference>
<dbReference type="Pfam" id="PF12795">
    <property type="entry name" value="MscS_porin"/>
    <property type="match status" value="1"/>
</dbReference>
<keyword evidence="7" id="KW-0175">Coiled coil</keyword>
<accession>A0A5M6CV26</accession>
<feature type="transmembrane region" description="Helical" evidence="8">
    <location>
        <begin position="517"/>
        <end position="534"/>
    </location>
</feature>
<feature type="domain" description="Mechanosensitive ion channel MscS C-terminal" evidence="13">
    <location>
        <begin position="1032"/>
        <end position="1114"/>
    </location>
</feature>
<dbReference type="PANTHER" id="PTHR30347:SF1">
    <property type="entry name" value="MECHANOSENSITIVE CHANNEL MSCK"/>
    <property type="match status" value="1"/>
</dbReference>
<dbReference type="SUPFAM" id="SSF82861">
    <property type="entry name" value="Mechanosensitive channel protein MscS (YggB), transmembrane region"/>
    <property type="match status" value="1"/>
</dbReference>
<dbReference type="Proteomes" id="UP000324479">
    <property type="component" value="Unassembled WGS sequence"/>
</dbReference>
<proteinExistence type="inferred from homology"/>
<feature type="transmembrane region" description="Helical" evidence="8">
    <location>
        <begin position="593"/>
        <end position="614"/>
    </location>
</feature>
<dbReference type="SUPFAM" id="SSF82689">
    <property type="entry name" value="Mechanosensitive channel protein MscS (YggB), C-terminal domain"/>
    <property type="match status" value="1"/>
</dbReference>
<evidence type="ECO:0000256" key="3">
    <source>
        <dbReference type="ARBA" id="ARBA00022475"/>
    </source>
</evidence>
<protein>
    <submittedName>
        <fullName evidence="14">Mechanosensitive ion channel</fullName>
    </submittedName>
</protein>
<feature type="domain" description="Mechanosensitive ion channel MscS porin" evidence="12">
    <location>
        <begin position="63"/>
        <end position="286"/>
    </location>
</feature>
<dbReference type="Gene3D" id="3.30.70.100">
    <property type="match status" value="1"/>
</dbReference>
<reference evidence="14 15" key="1">
    <citation type="submission" date="2019-08" db="EMBL/GenBank/DDBJ databases">
        <authorList>
            <person name="Dhanesh K."/>
            <person name="Kumar G."/>
            <person name="Sasikala C."/>
            <person name="Venkata Ramana C."/>
        </authorList>
    </citation>
    <scope>NUCLEOTIDE SEQUENCE [LARGE SCALE GENOMIC DNA]</scope>
    <source>
        <strain evidence="14 15">JC645</strain>
    </source>
</reference>
<dbReference type="Pfam" id="PF00924">
    <property type="entry name" value="MS_channel_2nd"/>
    <property type="match status" value="1"/>
</dbReference>
<dbReference type="InterPro" id="IPR006686">
    <property type="entry name" value="MscS_channel_CS"/>
</dbReference>
<dbReference type="RefSeq" id="WP_150079471.1">
    <property type="nucleotide sequence ID" value="NZ_VWOX01000022.1"/>
</dbReference>
<dbReference type="Gene3D" id="2.30.30.60">
    <property type="match status" value="1"/>
</dbReference>
<evidence type="ECO:0000256" key="1">
    <source>
        <dbReference type="ARBA" id="ARBA00004651"/>
    </source>
</evidence>
<comment type="similarity">
    <text evidence="2">Belongs to the MscS (TC 1.A.23) family.</text>
</comment>
<dbReference type="InterPro" id="IPR010920">
    <property type="entry name" value="LSM_dom_sf"/>
</dbReference>
<feature type="domain" description="Mechanosensitive ion channel inner membrane" evidence="11">
    <location>
        <begin position="522"/>
        <end position="858"/>
    </location>
</feature>
<dbReference type="EMBL" id="VWOX01000022">
    <property type="protein sequence ID" value="KAA5539097.1"/>
    <property type="molecule type" value="Genomic_DNA"/>
</dbReference>
<dbReference type="PROSITE" id="PS01246">
    <property type="entry name" value="UPF0003"/>
    <property type="match status" value="1"/>
</dbReference>
<keyword evidence="6 8" id="KW-0472">Membrane</keyword>
<dbReference type="InterPro" id="IPR023408">
    <property type="entry name" value="MscS_beta-dom_sf"/>
</dbReference>
<feature type="chain" id="PRO_5024415781" evidence="9">
    <location>
        <begin position="39"/>
        <end position="1138"/>
    </location>
</feature>
<dbReference type="AlphaFoldDB" id="A0A5M6CV26"/>
<evidence type="ECO:0000313" key="14">
    <source>
        <dbReference type="EMBL" id="KAA5539097.1"/>
    </source>
</evidence>
<dbReference type="PANTHER" id="PTHR30347">
    <property type="entry name" value="POTASSIUM CHANNEL RELATED"/>
    <property type="match status" value="1"/>
</dbReference>
<evidence type="ECO:0000259" key="10">
    <source>
        <dbReference type="Pfam" id="PF00924"/>
    </source>
</evidence>
<feature type="transmembrane region" description="Helical" evidence="8">
    <location>
        <begin position="555"/>
        <end position="581"/>
    </location>
</feature>
<keyword evidence="9" id="KW-0732">Signal</keyword>
<comment type="caution">
    <text evidence="14">The sequence shown here is derived from an EMBL/GenBank/DDBJ whole genome shotgun (WGS) entry which is preliminary data.</text>
</comment>
<dbReference type="Gene3D" id="1.10.287.1260">
    <property type="match status" value="1"/>
</dbReference>
<feature type="transmembrane region" description="Helical" evidence="8">
    <location>
        <begin position="642"/>
        <end position="659"/>
    </location>
</feature>
<dbReference type="InterPro" id="IPR006685">
    <property type="entry name" value="MscS_channel_2nd"/>
</dbReference>
<keyword evidence="15" id="KW-1185">Reference proteome</keyword>
<dbReference type="Pfam" id="PF21082">
    <property type="entry name" value="MS_channel_3rd"/>
    <property type="match status" value="1"/>
</dbReference>
<feature type="transmembrane region" description="Helical" evidence="8">
    <location>
        <begin position="716"/>
        <end position="737"/>
    </location>
</feature>
<dbReference type="GO" id="GO:0008381">
    <property type="term" value="F:mechanosensitive monoatomic ion channel activity"/>
    <property type="evidence" value="ECO:0007669"/>
    <property type="project" value="UniProtKB-ARBA"/>
</dbReference>
<evidence type="ECO:0000259" key="12">
    <source>
        <dbReference type="Pfam" id="PF12795"/>
    </source>
</evidence>
<dbReference type="SUPFAM" id="SSF50182">
    <property type="entry name" value="Sm-like ribonucleoproteins"/>
    <property type="match status" value="1"/>
</dbReference>
<dbReference type="InterPro" id="IPR052702">
    <property type="entry name" value="MscS-like_channel"/>
</dbReference>
<feature type="transmembrane region" description="Helical" evidence="8">
    <location>
        <begin position="665"/>
        <end position="686"/>
    </location>
</feature>
<evidence type="ECO:0000259" key="11">
    <source>
        <dbReference type="Pfam" id="PF12794"/>
    </source>
</evidence>
<evidence type="ECO:0000256" key="6">
    <source>
        <dbReference type="ARBA" id="ARBA00023136"/>
    </source>
</evidence>
<evidence type="ECO:0000256" key="5">
    <source>
        <dbReference type="ARBA" id="ARBA00022989"/>
    </source>
</evidence>
<evidence type="ECO:0000256" key="9">
    <source>
        <dbReference type="SAM" id="SignalP"/>
    </source>
</evidence>
<dbReference type="InterPro" id="IPR025692">
    <property type="entry name" value="MscS_IM_dom1"/>
</dbReference>
<feature type="transmembrane region" description="Helical" evidence="8">
    <location>
        <begin position="869"/>
        <end position="888"/>
    </location>
</feature>
<keyword evidence="3" id="KW-1003">Cell membrane</keyword>
<gene>
    <name evidence="14" type="ORF">FYK55_25530</name>
</gene>
<sequence length="1138" mass="127535">MRNAVHHPSGPPNGLLASRMTFALASIVCLLAWSNASGQVPGGPNVTSATDSITKQIEDGKHQLESNSGLDDDSKARLQGLFEKADEAVQDANAKRKQSEGYQQQIQTVSDDLKAIETALADLKQPPSVSETASIEQITQQLAQSTSELTAAEKRAADLAAEPVRRERRLSEIPAELTDNEAKLQQTREQLGQPAPGNETPLETRARNTLLNARAAQLQQTLDSLRNEQATYLATASLLPRQKTLADAEVKALRGKIDLLRRELSERQLRQARDETDQLRRAAAEAPDFLQSLTTSNIQLSELHQSMIQDAEEAQRTLSEVKSRFDDLTSELETASKRVDAVGLTEALGLLFRERQQVYNQLRVEFQPRPDLQEQVQQYQIKAFRLEDEARKIDEILASNDQVDLDRSLSDIDWGNVSNEEARLLLLKSRRELIEQTLRTQNLLVQTMISSDTQRRELLQSIDEYDSFVNRHLFWTRSAPPFSIGELVYVPDAIAYLTSASSWQRLFGHVLRSLQTFPIRCVLLAAALLALLMFRGRLRRVTIREGQQAHRFDATFHSTIVALVATVLAAAVWPVLFWSAAYVLEARPSADSLIRGLGNGLELVVPFIVAIEWLKEMCRNDGLAESHFGWGEDVRKLLRRHLRWYLPIGACCYVLMPTFRACADTAVATLGSRVFCVTLFLATALFHHRLFRQASPIYTQLVRSNPDSMIYRSRKWLWWILAASPLLPAMMALSGYLDTTFRLSRSMQSSLLLAVVIVLVFGLISRWLTLRRRDVARRKAHEARQRRIAELEHGPEETLASETGIVIEEEEPTDLPTLDHHTRQTAFILVGIAALICLAFIWSDVLPAFEYFAGKTLWPVGTGESIEYVTLLDILSSLALVFVLGIAIRNLPSTLEYLVLSRTSMDNGARYAITTLLRYALVVVGALVVLNLLSVPYQQLGWLLAAISVGLGFGLQEIVANFVSGIILLLERPVRVGDIVTVGDTTGIVSRIQMRATTVTNWDRKELIIPNKDLITGTILNWSLTNMINRLTIEVGVAYGSDPDQVRDILRRTVMANPEVLDDPAPLISFETFGDSSLNFAVRLYLQKLDNRIEVTHQINTAIAKAFEKAGIEIPFPQRDLHFKLEEFPAIEKDRALE</sequence>
<evidence type="ECO:0000256" key="8">
    <source>
        <dbReference type="SAM" id="Phobius"/>
    </source>
</evidence>
<dbReference type="Pfam" id="PF12794">
    <property type="entry name" value="MscS_TM"/>
    <property type="match status" value="1"/>
</dbReference>